<dbReference type="AlphaFoldDB" id="A0A268EDX2"/>
<dbReference type="OrthoDB" id="5870636at2"/>
<protein>
    <recommendedName>
        <fullName evidence="1">Aerobactin siderophore biosynthesis IucA/IucC-like C-terminal domain-containing protein</fullName>
    </recommendedName>
</protein>
<comment type="caution">
    <text evidence="3">The sequence shown here is derived from an EMBL/GenBank/DDBJ whole genome shotgun (WGS) entry which is preliminary data.</text>
</comment>
<evidence type="ECO:0000313" key="4">
    <source>
        <dbReference type="Proteomes" id="UP000215596"/>
    </source>
</evidence>
<dbReference type="Proteomes" id="UP000215596">
    <property type="component" value="Unassembled WGS sequence"/>
</dbReference>
<name>A0A268EDX2_9BACL</name>
<dbReference type="EMBL" id="WOAA01000034">
    <property type="protein sequence ID" value="MUG68756.1"/>
    <property type="molecule type" value="Genomic_DNA"/>
</dbReference>
<organism evidence="3 4">
    <name type="scientific">Paenibacillus campinasensis</name>
    <dbReference type="NCBI Taxonomy" id="66347"/>
    <lineage>
        <taxon>Bacteria</taxon>
        <taxon>Bacillati</taxon>
        <taxon>Bacillota</taxon>
        <taxon>Bacilli</taxon>
        <taxon>Bacillales</taxon>
        <taxon>Paenibacillaceae</taxon>
        <taxon>Paenibacillus</taxon>
    </lineage>
</organism>
<dbReference type="InterPro" id="IPR022770">
    <property type="entry name" value="IucA/IucC-like_C"/>
</dbReference>
<evidence type="ECO:0000259" key="1">
    <source>
        <dbReference type="Pfam" id="PF06276"/>
    </source>
</evidence>
<evidence type="ECO:0000313" key="2">
    <source>
        <dbReference type="EMBL" id="MUG68756.1"/>
    </source>
</evidence>
<feature type="domain" description="Aerobactin siderophore biosynthesis IucA/IucC-like C-terminal" evidence="1">
    <location>
        <begin position="68"/>
        <end position="217"/>
    </location>
</feature>
<dbReference type="GO" id="GO:0003824">
    <property type="term" value="F:catalytic activity"/>
    <property type="evidence" value="ECO:0007669"/>
    <property type="project" value="UniProtKB-ARBA"/>
</dbReference>
<dbReference type="Proteomes" id="UP000435177">
    <property type="component" value="Unassembled WGS sequence"/>
</dbReference>
<accession>A0A268EDX2</accession>
<reference evidence="3 4" key="1">
    <citation type="submission" date="2017-07" db="EMBL/GenBank/DDBJ databases">
        <title>Isolation and whole genome analysis of endospore-forming bacteria from heroin.</title>
        <authorList>
            <person name="Kalinowski J."/>
            <person name="Ahrens B."/>
            <person name="Al-Dilaimi A."/>
            <person name="Winkler A."/>
            <person name="Wibberg D."/>
            <person name="Schleenbecker U."/>
            <person name="Ruckert C."/>
            <person name="Wolfel R."/>
            <person name="Grass G."/>
        </authorList>
    </citation>
    <scope>NUCLEOTIDE SEQUENCE [LARGE SCALE GENOMIC DNA]</scope>
    <source>
        <strain evidence="3 4">7537-G1</strain>
    </source>
</reference>
<gene>
    <name evidence="3" type="ORF">CHH67_24965</name>
    <name evidence="2" type="ORF">GNP94_22565</name>
</gene>
<dbReference type="Pfam" id="PF06276">
    <property type="entry name" value="FhuF"/>
    <property type="match status" value="1"/>
</dbReference>
<dbReference type="RefSeq" id="WP_095268080.1">
    <property type="nucleotide sequence ID" value="NZ_NPBY01000111.1"/>
</dbReference>
<keyword evidence="5" id="KW-1185">Reference proteome</keyword>
<evidence type="ECO:0000313" key="3">
    <source>
        <dbReference type="EMBL" id="PAD71290.1"/>
    </source>
</evidence>
<proteinExistence type="predicted"/>
<evidence type="ECO:0000313" key="5">
    <source>
        <dbReference type="Proteomes" id="UP000435177"/>
    </source>
</evidence>
<sequence>MELNEQAARLEPDELEVLAAEYRLRQVPSTDRTFSIPFADLVDQDKVAAYLAGVKGIFGTSSETAAASLFAKRYAYLTVAAALYAMSRLNKGLDYTLENGWIESVYDKQLWLPEGRLMDWRVIEPAPGQRSGWRERVLGQLFAGNVSLVWRALAKTARISKSVLWENTATIVYALYEKNYPEGATPEQLERIRDDYRYLLQEAPGHLFGEKRNPFQQFNTPKRVTAVSDDLIRVRTTCCLKYVVSDKPDSYCRTCPKRHHGR</sequence>
<reference evidence="2 5" key="2">
    <citation type="submission" date="2019-11" db="EMBL/GenBank/DDBJ databases">
        <title>Draft genome sequences of five Paenibacillus species of dairy origin.</title>
        <authorList>
            <person name="Olajide A.M."/>
            <person name="Chen S."/>
            <person name="Lapointe G."/>
        </authorList>
    </citation>
    <scope>NUCLEOTIDE SEQUENCE [LARGE SCALE GENOMIC DNA]</scope>
    <source>
        <strain evidence="2 5">3CS1</strain>
    </source>
</reference>
<dbReference type="EMBL" id="NPBY01000111">
    <property type="protein sequence ID" value="PAD71290.1"/>
    <property type="molecule type" value="Genomic_DNA"/>
</dbReference>